<dbReference type="AlphaFoldDB" id="A0A915ELZ8"/>
<dbReference type="InterPro" id="IPR009652">
    <property type="entry name" value="PDCD10"/>
</dbReference>
<proteinExistence type="predicted"/>
<dbReference type="InterPro" id="IPR053750">
    <property type="entry name" value="PDCD10_Homolog"/>
</dbReference>
<evidence type="ECO:0000313" key="2">
    <source>
        <dbReference type="WBParaSite" id="jg7310"/>
    </source>
</evidence>
<reference evidence="2" key="1">
    <citation type="submission" date="2022-11" db="UniProtKB">
        <authorList>
            <consortium name="WormBaseParasite"/>
        </authorList>
    </citation>
    <scope>IDENTIFICATION</scope>
</reference>
<keyword evidence="1" id="KW-1185">Reference proteome</keyword>
<dbReference type="PANTHER" id="PTHR13250">
    <property type="entry name" value="TF-1 CELL APOPTOSIS RELATED PROTEIN-15"/>
    <property type="match status" value="1"/>
</dbReference>
<name>A0A915ELZ8_9BILA</name>
<dbReference type="WBParaSite" id="jg7310">
    <property type="protein sequence ID" value="jg7310"/>
    <property type="gene ID" value="jg7310"/>
</dbReference>
<sequence length="185" mass="21137">MDDALGKSTRLTSLEKCQKKCRLFGCHDLSVPLQFFLRSSKKAHAENPDALTALNAIQSSFRLLLNESKLNINLQESYLRMHANSPPDDLQLPDLAHISEFQELSARAIALRKVLSRIPDEMADRRLFLDTIKEIASSIKKLLDTTNGIITMLPSNSHRQFSNTLKEYFKTRTLTRAIREKVRLQ</sequence>
<dbReference type="GO" id="GO:1903358">
    <property type="term" value="P:regulation of Golgi organization"/>
    <property type="evidence" value="ECO:0007669"/>
    <property type="project" value="TreeGrafter"/>
</dbReference>
<accession>A0A915ELZ8</accession>
<dbReference type="Pfam" id="PF06840">
    <property type="entry name" value="PDC10_C"/>
    <property type="match status" value="1"/>
</dbReference>
<dbReference type="Proteomes" id="UP000887574">
    <property type="component" value="Unplaced"/>
</dbReference>
<protein>
    <submittedName>
        <fullName evidence="2">Uncharacterized protein</fullName>
    </submittedName>
</protein>
<dbReference type="PANTHER" id="PTHR13250:SF1">
    <property type="entry name" value="PROGRAMMED CELL DEATH PROTEIN 10"/>
    <property type="match status" value="1"/>
</dbReference>
<dbReference type="Gene3D" id="1.20.120.1950">
    <property type="match status" value="1"/>
</dbReference>
<organism evidence="1 2">
    <name type="scientific">Ditylenchus dipsaci</name>
    <dbReference type="NCBI Taxonomy" id="166011"/>
    <lineage>
        <taxon>Eukaryota</taxon>
        <taxon>Metazoa</taxon>
        <taxon>Ecdysozoa</taxon>
        <taxon>Nematoda</taxon>
        <taxon>Chromadorea</taxon>
        <taxon>Rhabditida</taxon>
        <taxon>Tylenchina</taxon>
        <taxon>Tylenchomorpha</taxon>
        <taxon>Sphaerularioidea</taxon>
        <taxon>Anguinidae</taxon>
        <taxon>Anguininae</taxon>
        <taxon>Ditylenchus</taxon>
    </lineage>
</organism>
<evidence type="ECO:0000313" key="1">
    <source>
        <dbReference type="Proteomes" id="UP000887574"/>
    </source>
</evidence>
<dbReference type="GO" id="GO:0090443">
    <property type="term" value="C:FAR/SIN/STRIPAK complex"/>
    <property type="evidence" value="ECO:0007669"/>
    <property type="project" value="TreeGrafter"/>
</dbReference>
<dbReference type="GO" id="GO:0019901">
    <property type="term" value="F:protein kinase binding"/>
    <property type="evidence" value="ECO:0007669"/>
    <property type="project" value="TreeGrafter"/>
</dbReference>